<organism evidence="1 2">
    <name type="scientific">Keguizhuia sedimenti</name>
    <dbReference type="NCBI Taxonomy" id="3064264"/>
    <lineage>
        <taxon>Bacteria</taxon>
        <taxon>Pseudomonadati</taxon>
        <taxon>Pseudomonadota</taxon>
        <taxon>Betaproteobacteria</taxon>
        <taxon>Burkholderiales</taxon>
        <taxon>Oxalobacteraceae</taxon>
        <taxon>Keguizhuia</taxon>
    </lineage>
</organism>
<gene>
    <name evidence="1" type="ORF">Q8A64_08555</name>
</gene>
<protein>
    <submittedName>
        <fullName evidence="1">Uncharacterized protein</fullName>
    </submittedName>
</protein>
<reference evidence="1 2" key="1">
    <citation type="submission" date="2023-08" db="EMBL/GenBank/DDBJ databases">
        <title>Oxalobacteraceae gen .nov., isolated from river sludge outside the plant.</title>
        <authorList>
            <person name="Zhao S.Y."/>
        </authorList>
    </citation>
    <scope>NUCLEOTIDE SEQUENCE [LARGE SCALE GENOMIC DNA]</scope>
    <source>
        <strain evidence="1 2">R-40</strain>
    </source>
</reference>
<name>A0ABU1BN80_9BURK</name>
<sequence>MDEINSTDGKFSLMIFARSKYVLPQEPNFPIVVDCFSLHAAAVFADLPLQEPKT</sequence>
<accession>A0ABU1BN80</accession>
<dbReference type="EMBL" id="JAUYVH010000003">
    <property type="protein sequence ID" value="MDQ9170460.1"/>
    <property type="molecule type" value="Genomic_DNA"/>
</dbReference>
<evidence type="ECO:0000313" key="2">
    <source>
        <dbReference type="Proteomes" id="UP001225596"/>
    </source>
</evidence>
<comment type="caution">
    <text evidence="1">The sequence shown here is derived from an EMBL/GenBank/DDBJ whole genome shotgun (WGS) entry which is preliminary data.</text>
</comment>
<evidence type="ECO:0000313" key="1">
    <source>
        <dbReference type="EMBL" id="MDQ9170460.1"/>
    </source>
</evidence>
<proteinExistence type="predicted"/>
<dbReference type="Proteomes" id="UP001225596">
    <property type="component" value="Unassembled WGS sequence"/>
</dbReference>
<keyword evidence="2" id="KW-1185">Reference proteome</keyword>
<dbReference type="RefSeq" id="WP_338436381.1">
    <property type="nucleotide sequence ID" value="NZ_JAUYVH010000003.1"/>
</dbReference>